<proteinExistence type="inferred from homology"/>
<name>A0ABS9UZC4_9BACT</name>
<dbReference type="EC" id="3.6.5.-" evidence="2"/>
<dbReference type="InterPro" id="IPR027417">
    <property type="entry name" value="P-loop_NTPase"/>
</dbReference>
<keyword evidence="3" id="KW-1185">Reference proteome</keyword>
<dbReference type="RefSeq" id="WP_241347462.1">
    <property type="nucleotide sequence ID" value="NZ_JAKZGP010000012.1"/>
</dbReference>
<dbReference type="CDD" id="cd03114">
    <property type="entry name" value="MMAA-like"/>
    <property type="match status" value="1"/>
</dbReference>
<dbReference type="GO" id="GO:0016787">
    <property type="term" value="F:hydrolase activity"/>
    <property type="evidence" value="ECO:0007669"/>
    <property type="project" value="UniProtKB-KW"/>
</dbReference>
<accession>A0ABS9UZC4</accession>
<keyword evidence="2" id="KW-0378">Hydrolase</keyword>
<dbReference type="NCBIfam" id="TIGR00750">
    <property type="entry name" value="lao"/>
    <property type="match status" value="1"/>
</dbReference>
<dbReference type="InterPro" id="IPR005129">
    <property type="entry name" value="GTPase_ArgK"/>
</dbReference>
<dbReference type="SUPFAM" id="SSF52540">
    <property type="entry name" value="P-loop containing nucleoside triphosphate hydrolases"/>
    <property type="match status" value="1"/>
</dbReference>
<dbReference type="PANTHER" id="PTHR23408">
    <property type="entry name" value="METHYLMALONYL-COA MUTASE"/>
    <property type="match status" value="1"/>
</dbReference>
<protein>
    <submittedName>
        <fullName evidence="2">Methylmalonyl Co-A mutase-associated GTPase MeaB</fullName>
        <ecNumber evidence="2">3.6.5.-</ecNumber>
    </submittedName>
</protein>
<gene>
    <name evidence="2" type="primary">meaB</name>
    <name evidence="2" type="ORF">MM239_06840</name>
</gene>
<evidence type="ECO:0000313" key="2">
    <source>
        <dbReference type="EMBL" id="MCH7409103.1"/>
    </source>
</evidence>
<dbReference type="Proteomes" id="UP001165489">
    <property type="component" value="Unassembled WGS sequence"/>
</dbReference>
<evidence type="ECO:0000313" key="3">
    <source>
        <dbReference type="Proteomes" id="UP001165489"/>
    </source>
</evidence>
<sequence length="336" mass="36676">MKRRKRLSAKSYVEGVLKGDRVILSQAITLIESSLDLDQNLGDEVMDAILPYTGKSIRIGVTGVPGVGKSTFIEQFGLLLVEKGFKVAVLAVDPSSQSSRGSILGDKTRMEELSMDQRAYIRPSPAGTTLGGVSAKTREAMLLCEAAGFDVILIETVGVGQSEIAVKAMVDFFLLLMLAGAGDELQGIKKGIVEMCDALVVNKADGENIDEAKKAKRVYSNALHLFPMRENGWSPKVLTCSGLKGNGLPEVWEVILQYKSMMLSNGYFEGNRSKQRVSWLNEHAKYLLETAFYKNESVQSVLASSLQEVESGKTSAIKVARALVKLFINQETENEE</sequence>
<dbReference type="EMBL" id="JAKZGP010000012">
    <property type="protein sequence ID" value="MCH7409103.1"/>
    <property type="molecule type" value="Genomic_DNA"/>
</dbReference>
<dbReference type="Pfam" id="PF03308">
    <property type="entry name" value="MeaB"/>
    <property type="match status" value="1"/>
</dbReference>
<evidence type="ECO:0000256" key="1">
    <source>
        <dbReference type="ARBA" id="ARBA00009625"/>
    </source>
</evidence>
<dbReference type="Gene3D" id="1.20.5.170">
    <property type="match status" value="1"/>
</dbReference>
<dbReference type="Gene3D" id="3.40.50.300">
    <property type="entry name" value="P-loop containing nucleotide triphosphate hydrolases"/>
    <property type="match status" value="1"/>
</dbReference>
<dbReference type="PANTHER" id="PTHR23408:SF3">
    <property type="entry name" value="METHYLMALONIC ACIDURIA TYPE A PROTEIN, MITOCHONDRIAL"/>
    <property type="match status" value="1"/>
</dbReference>
<organism evidence="2 3">
    <name type="scientific">Belliella filtrata</name>
    <dbReference type="NCBI Taxonomy" id="2923435"/>
    <lineage>
        <taxon>Bacteria</taxon>
        <taxon>Pseudomonadati</taxon>
        <taxon>Bacteroidota</taxon>
        <taxon>Cytophagia</taxon>
        <taxon>Cytophagales</taxon>
        <taxon>Cyclobacteriaceae</taxon>
        <taxon>Belliella</taxon>
    </lineage>
</organism>
<dbReference type="Gene3D" id="1.10.287.130">
    <property type="match status" value="1"/>
</dbReference>
<dbReference type="NCBIfam" id="NF006958">
    <property type="entry name" value="PRK09435.1"/>
    <property type="match status" value="1"/>
</dbReference>
<comment type="caution">
    <text evidence="2">The sequence shown here is derived from an EMBL/GenBank/DDBJ whole genome shotgun (WGS) entry which is preliminary data.</text>
</comment>
<comment type="similarity">
    <text evidence="1">Belongs to the SIMIBI class G3E GTPase family. ArgK/MeaB subfamily.</text>
</comment>
<reference evidence="2" key="1">
    <citation type="submission" date="2022-03" db="EMBL/GenBank/DDBJ databases">
        <title>De novo assembled genomes of Belliella spp. (Cyclobacteriaceae) strains.</title>
        <authorList>
            <person name="Szabo A."/>
            <person name="Korponai K."/>
            <person name="Felfoldi T."/>
        </authorList>
    </citation>
    <scope>NUCLEOTIDE SEQUENCE</scope>
    <source>
        <strain evidence="2">DSM 111904</strain>
    </source>
</reference>